<dbReference type="GO" id="GO:0016787">
    <property type="term" value="F:hydrolase activity"/>
    <property type="evidence" value="ECO:0007669"/>
    <property type="project" value="UniProtKB-KW"/>
</dbReference>
<keyword evidence="18" id="KW-1185">Reference proteome</keyword>
<evidence type="ECO:0000256" key="1">
    <source>
        <dbReference type="ARBA" id="ARBA00004604"/>
    </source>
</evidence>
<evidence type="ECO:0000256" key="13">
    <source>
        <dbReference type="RuleBase" id="RU000492"/>
    </source>
</evidence>
<dbReference type="PROSITE" id="PS00039">
    <property type="entry name" value="DEAD_ATP_HELICASE"/>
    <property type="match status" value="1"/>
</dbReference>
<feature type="compositionally biased region" description="Polar residues" evidence="14">
    <location>
        <begin position="235"/>
        <end position="251"/>
    </location>
</feature>
<evidence type="ECO:0000256" key="12">
    <source>
        <dbReference type="ARBA" id="ARBA00047984"/>
    </source>
</evidence>
<dbReference type="OrthoDB" id="196131at2759"/>
<dbReference type="InterPro" id="IPR027417">
    <property type="entry name" value="P-loop_NTPase"/>
</dbReference>
<evidence type="ECO:0000313" key="18">
    <source>
        <dbReference type="Proteomes" id="UP000664521"/>
    </source>
</evidence>
<name>A0A8H3IY07_9LECA</name>
<dbReference type="Pfam" id="PF00271">
    <property type="entry name" value="Helicase_C"/>
    <property type="match status" value="1"/>
</dbReference>
<evidence type="ECO:0000256" key="6">
    <source>
        <dbReference type="ARBA" id="ARBA00022741"/>
    </source>
</evidence>
<dbReference type="PROSITE" id="PS51194">
    <property type="entry name" value="HELICASE_CTER"/>
    <property type="match status" value="1"/>
</dbReference>
<dbReference type="CDD" id="cd00268">
    <property type="entry name" value="DEADc"/>
    <property type="match status" value="1"/>
</dbReference>
<comment type="subcellular location">
    <subcellularLocation>
        <location evidence="1">Nucleus</location>
        <location evidence="1">Nucleolus</location>
    </subcellularLocation>
</comment>
<keyword evidence="9 13" id="KW-0067">ATP-binding</keyword>
<evidence type="ECO:0000256" key="9">
    <source>
        <dbReference type="ARBA" id="ARBA00022840"/>
    </source>
</evidence>
<proteinExistence type="inferred from homology"/>
<feature type="domain" description="Helicase C-terminal" evidence="16">
    <location>
        <begin position="535"/>
        <end position="697"/>
    </location>
</feature>
<dbReference type="SMART" id="SM00490">
    <property type="entry name" value="HELICc"/>
    <property type="match status" value="1"/>
</dbReference>
<evidence type="ECO:0000256" key="4">
    <source>
        <dbReference type="ARBA" id="ARBA00022517"/>
    </source>
</evidence>
<keyword evidence="8 13" id="KW-0347">Helicase</keyword>
<keyword evidence="10" id="KW-0539">Nucleus</keyword>
<protein>
    <recommendedName>
        <fullName evidence="3">RNA helicase</fullName>
        <ecNumber evidence="3">3.6.4.13</ecNumber>
    </recommendedName>
</protein>
<dbReference type="Proteomes" id="UP000664521">
    <property type="component" value="Unassembled WGS sequence"/>
</dbReference>
<dbReference type="InterPro" id="IPR001650">
    <property type="entry name" value="Helicase_C-like"/>
</dbReference>
<dbReference type="FunFam" id="3.40.50.300:FF:000008">
    <property type="entry name" value="ATP-dependent RNA helicase RhlB"/>
    <property type="match status" value="1"/>
</dbReference>
<comment type="caution">
    <text evidence="17">The sequence shown here is derived from an EMBL/GenBank/DDBJ whole genome shotgun (WGS) entry which is preliminary data.</text>
</comment>
<evidence type="ECO:0000256" key="3">
    <source>
        <dbReference type="ARBA" id="ARBA00012552"/>
    </source>
</evidence>
<evidence type="ECO:0000256" key="8">
    <source>
        <dbReference type="ARBA" id="ARBA00022806"/>
    </source>
</evidence>
<gene>
    <name evidence="17" type="primary">DBP3</name>
    <name evidence="17" type="ORF">HETSPECPRED_008558</name>
</gene>
<feature type="compositionally biased region" description="Polar residues" evidence="14">
    <location>
        <begin position="112"/>
        <end position="123"/>
    </location>
</feature>
<dbReference type="GO" id="GO:0003676">
    <property type="term" value="F:nucleic acid binding"/>
    <property type="evidence" value="ECO:0007669"/>
    <property type="project" value="InterPro"/>
</dbReference>
<feature type="compositionally biased region" description="Polar residues" evidence="14">
    <location>
        <begin position="181"/>
        <end position="196"/>
    </location>
</feature>
<keyword evidence="5" id="KW-0698">rRNA processing</keyword>
<dbReference type="InterPro" id="IPR044742">
    <property type="entry name" value="DEAD/DEAH_RhlB"/>
</dbReference>
<feature type="compositionally biased region" description="Basic and acidic residues" evidence="14">
    <location>
        <begin position="59"/>
        <end position="72"/>
    </location>
</feature>
<dbReference type="EMBL" id="CAJPDS010000066">
    <property type="protein sequence ID" value="CAF9933170.1"/>
    <property type="molecule type" value="Genomic_DNA"/>
</dbReference>
<evidence type="ECO:0000259" key="16">
    <source>
        <dbReference type="PROSITE" id="PS51194"/>
    </source>
</evidence>
<dbReference type="InterPro" id="IPR000629">
    <property type="entry name" value="RNA-helicase_DEAD-box_CS"/>
</dbReference>
<dbReference type="PROSITE" id="PS51192">
    <property type="entry name" value="HELICASE_ATP_BIND_1"/>
    <property type="match status" value="1"/>
</dbReference>
<dbReference type="AlphaFoldDB" id="A0A8H3IY07"/>
<organism evidence="17 18">
    <name type="scientific">Heterodermia speciosa</name>
    <dbReference type="NCBI Taxonomy" id="116794"/>
    <lineage>
        <taxon>Eukaryota</taxon>
        <taxon>Fungi</taxon>
        <taxon>Dikarya</taxon>
        <taxon>Ascomycota</taxon>
        <taxon>Pezizomycotina</taxon>
        <taxon>Lecanoromycetes</taxon>
        <taxon>OSLEUM clade</taxon>
        <taxon>Lecanoromycetidae</taxon>
        <taxon>Caliciales</taxon>
        <taxon>Physciaceae</taxon>
        <taxon>Heterodermia</taxon>
    </lineage>
</organism>
<keyword evidence="6 13" id="KW-0547">Nucleotide-binding</keyword>
<reference evidence="17" key="1">
    <citation type="submission" date="2021-03" db="EMBL/GenBank/DDBJ databases">
        <authorList>
            <person name="Tagirdzhanova G."/>
        </authorList>
    </citation>
    <scope>NUCLEOTIDE SEQUENCE</scope>
</reference>
<comment type="function">
    <text evidence="11">ATP-dependent RNA helicase required for 60S ribosomal subunit synthesis. Involved in efficient pre-rRNA processing, predominantly at site A3, which is necessary for the normal formation of 25S and 5.8S rRNAs.</text>
</comment>
<dbReference type="CDD" id="cd18787">
    <property type="entry name" value="SF2_C_DEAD"/>
    <property type="match status" value="1"/>
</dbReference>
<evidence type="ECO:0000256" key="5">
    <source>
        <dbReference type="ARBA" id="ARBA00022552"/>
    </source>
</evidence>
<dbReference type="GO" id="GO:0003724">
    <property type="term" value="F:RNA helicase activity"/>
    <property type="evidence" value="ECO:0007669"/>
    <property type="project" value="UniProtKB-EC"/>
</dbReference>
<keyword evidence="4" id="KW-0690">Ribosome biogenesis</keyword>
<comment type="catalytic activity">
    <reaction evidence="12">
        <text>ATP + H2O = ADP + phosphate + H(+)</text>
        <dbReference type="Rhea" id="RHEA:13065"/>
        <dbReference type="ChEBI" id="CHEBI:15377"/>
        <dbReference type="ChEBI" id="CHEBI:15378"/>
        <dbReference type="ChEBI" id="CHEBI:30616"/>
        <dbReference type="ChEBI" id="CHEBI:43474"/>
        <dbReference type="ChEBI" id="CHEBI:456216"/>
        <dbReference type="EC" id="3.6.4.13"/>
    </reaction>
</comment>
<evidence type="ECO:0000256" key="2">
    <source>
        <dbReference type="ARBA" id="ARBA00009334"/>
    </source>
</evidence>
<dbReference type="Gene3D" id="3.40.50.300">
    <property type="entry name" value="P-loop containing nucleotide triphosphate hydrolases"/>
    <property type="match status" value="2"/>
</dbReference>
<dbReference type="SMART" id="SM00487">
    <property type="entry name" value="DEXDc"/>
    <property type="match status" value="1"/>
</dbReference>
<dbReference type="SUPFAM" id="SSF52540">
    <property type="entry name" value="P-loop containing nucleoside triphosphate hydrolases"/>
    <property type="match status" value="1"/>
</dbReference>
<dbReference type="Pfam" id="PF00270">
    <property type="entry name" value="DEAD"/>
    <property type="match status" value="1"/>
</dbReference>
<dbReference type="InterPro" id="IPR014001">
    <property type="entry name" value="Helicase_ATP-bd"/>
</dbReference>
<evidence type="ECO:0000256" key="14">
    <source>
        <dbReference type="SAM" id="MobiDB-lite"/>
    </source>
</evidence>
<dbReference type="GO" id="GO:0005524">
    <property type="term" value="F:ATP binding"/>
    <property type="evidence" value="ECO:0007669"/>
    <property type="project" value="UniProtKB-KW"/>
</dbReference>
<dbReference type="EC" id="3.6.4.13" evidence="3"/>
<evidence type="ECO:0000313" key="17">
    <source>
        <dbReference type="EMBL" id="CAF9933170.1"/>
    </source>
</evidence>
<evidence type="ECO:0000259" key="15">
    <source>
        <dbReference type="PROSITE" id="PS51192"/>
    </source>
</evidence>
<comment type="similarity">
    <text evidence="2">Belongs to the DEAD box helicase family. DDX5/DBP2 subfamily.</text>
</comment>
<evidence type="ECO:0000256" key="10">
    <source>
        <dbReference type="ARBA" id="ARBA00023242"/>
    </source>
</evidence>
<sequence length="729" mass="78669">MPISLDSSNEAGSLIAYANASQGKRRKIERPDKQDVSKAVNGLSKEERRLAKKARKATGRAETKDDKADMTGKSRPAAAYAEEAPRRTKKRKHGQVDDSTPKLPNGQHEMMNRNNGPIQQDSINEPEVPAMKLNDAGDKTLAKATRKAEKTERKRLAKAQKLDGARGLNSDKSVDSKNARTPESQGAPNDDTTTTVDGKETLMDGEASPGVARKAKKEEKKRLKAMKKAGDKDMSTTYPVTGSDAANNVSGSPRPASDGVSVSGSPYVEAPSLSSLPQSDIDSFLSANFISITDPSSAKALRPIIDFAHLPKNILAHSSFAKFKAPTPIQAAAWPFLLSNRDVIGVAETGSGKTLAFGVPCIRSILTSISTHPKENPSSHDSAQAKAVIVSPTRELAVQIHEQIEKLASPAHLASACIYGGVPKDSQRDALKTAHIIVATPGRLNDLIEEGSAVLSQVNYLVLDEADRMLDKGFEDAIRTIISHTLPPSSGRQTLMFTATWPPSVRDLAATFMTQPVHITIGADNPTGELRANKNITQKVEVLEPEAKQARLLQIIKQHGTKNDRILIFCLYKKEAMRIEGYLHSKGLRVAGIHGDLNQAKRTQSLEAFKTGSCPLLVATDVAARGLDIPAVKLVLNVTFPLTVEDYVHRIGRTGRAGAPGLSITLFTAHDKAQSGALINVLRAAGQEIPDELLKFGTTVKRKAHETYGAWAREVGDGERKVGVRIKFD</sequence>
<evidence type="ECO:0000256" key="7">
    <source>
        <dbReference type="ARBA" id="ARBA00022801"/>
    </source>
</evidence>
<keyword evidence="7 13" id="KW-0378">Hydrolase</keyword>
<evidence type="ECO:0000256" key="11">
    <source>
        <dbReference type="ARBA" id="ARBA00037449"/>
    </source>
</evidence>
<feature type="region of interest" description="Disordered" evidence="14">
    <location>
        <begin position="16"/>
        <end position="265"/>
    </location>
</feature>
<dbReference type="InterPro" id="IPR011545">
    <property type="entry name" value="DEAD/DEAH_box_helicase_dom"/>
</dbReference>
<feature type="compositionally biased region" description="Basic and acidic residues" evidence="14">
    <location>
        <begin position="135"/>
        <end position="164"/>
    </location>
</feature>
<feature type="domain" description="Helicase ATP-binding" evidence="15">
    <location>
        <begin position="334"/>
        <end position="519"/>
    </location>
</feature>
<dbReference type="PANTHER" id="PTHR47958">
    <property type="entry name" value="ATP-DEPENDENT RNA HELICASE DBP3"/>
    <property type="match status" value="1"/>
</dbReference>
<accession>A0A8H3IY07</accession>